<dbReference type="AlphaFoldDB" id="A0A6J4SUH2"/>
<keyword evidence="2" id="KW-0812">Transmembrane</keyword>
<proteinExistence type="predicted"/>
<keyword evidence="2" id="KW-0472">Membrane</keyword>
<feature type="region of interest" description="Disordered" evidence="1">
    <location>
        <begin position="105"/>
        <end position="137"/>
    </location>
</feature>
<sequence>MRSLAEDRRGAAVVELSCMLPVLMLLALGYADVVQLSRGKYRVQSTAAQISQIVSQCTSVSSGDKDELVAMATRMLGSSAASGKPWSMAIVADGVDAQDKPFTWTMQHTQSPGSANSAHDPKNKPDPNRSPLTPKKNEVVYRTLITATAETSFFARHNPVIQNLLGSDRDGRAYGFGLHVSRASDVNGLKAPNEANKGEDCLKAR</sequence>
<accession>A0A6J4SUH2</accession>
<evidence type="ECO:0000313" key="3">
    <source>
        <dbReference type="EMBL" id="CAA9505469.1"/>
    </source>
</evidence>
<evidence type="ECO:0008006" key="4">
    <source>
        <dbReference type="Google" id="ProtNLM"/>
    </source>
</evidence>
<name>A0A6J4SUH2_9SPHN</name>
<protein>
    <recommendedName>
        <fullName evidence="4">Pilus assembly protein</fullName>
    </recommendedName>
</protein>
<evidence type="ECO:0000256" key="1">
    <source>
        <dbReference type="SAM" id="MobiDB-lite"/>
    </source>
</evidence>
<keyword evidence="2" id="KW-1133">Transmembrane helix</keyword>
<dbReference type="EMBL" id="CADCWA010000042">
    <property type="protein sequence ID" value="CAA9505469.1"/>
    <property type="molecule type" value="Genomic_DNA"/>
</dbReference>
<dbReference type="RefSeq" id="WP_294168164.1">
    <property type="nucleotide sequence ID" value="NZ_CADCWA010000042.1"/>
</dbReference>
<reference evidence="3" key="1">
    <citation type="submission" date="2020-02" db="EMBL/GenBank/DDBJ databases">
        <authorList>
            <person name="Meier V. D."/>
        </authorList>
    </citation>
    <scope>NUCLEOTIDE SEQUENCE</scope>
    <source>
        <strain evidence="3">AVDCRST_MAG31</strain>
    </source>
</reference>
<feature type="compositionally biased region" description="Polar residues" evidence="1">
    <location>
        <begin position="105"/>
        <end position="117"/>
    </location>
</feature>
<gene>
    <name evidence="3" type="ORF">AVDCRST_MAG31-554</name>
</gene>
<evidence type="ECO:0000256" key="2">
    <source>
        <dbReference type="SAM" id="Phobius"/>
    </source>
</evidence>
<organism evidence="3">
    <name type="scientific">uncultured Sphingomonas sp</name>
    <dbReference type="NCBI Taxonomy" id="158754"/>
    <lineage>
        <taxon>Bacteria</taxon>
        <taxon>Pseudomonadati</taxon>
        <taxon>Pseudomonadota</taxon>
        <taxon>Alphaproteobacteria</taxon>
        <taxon>Sphingomonadales</taxon>
        <taxon>Sphingomonadaceae</taxon>
        <taxon>Sphingomonas</taxon>
        <taxon>environmental samples</taxon>
    </lineage>
</organism>
<feature type="transmembrane region" description="Helical" evidence="2">
    <location>
        <begin position="12"/>
        <end position="31"/>
    </location>
</feature>